<accession>A0A371I0C3</accession>
<dbReference type="AlphaFoldDB" id="A0A371I0C3"/>
<organism evidence="1 2">
    <name type="scientific">Mucuna pruriens</name>
    <name type="common">Velvet bean</name>
    <name type="synonym">Dolichos pruriens</name>
    <dbReference type="NCBI Taxonomy" id="157652"/>
    <lineage>
        <taxon>Eukaryota</taxon>
        <taxon>Viridiplantae</taxon>
        <taxon>Streptophyta</taxon>
        <taxon>Embryophyta</taxon>
        <taxon>Tracheophyta</taxon>
        <taxon>Spermatophyta</taxon>
        <taxon>Magnoliopsida</taxon>
        <taxon>eudicotyledons</taxon>
        <taxon>Gunneridae</taxon>
        <taxon>Pentapetalae</taxon>
        <taxon>rosids</taxon>
        <taxon>fabids</taxon>
        <taxon>Fabales</taxon>
        <taxon>Fabaceae</taxon>
        <taxon>Papilionoideae</taxon>
        <taxon>50 kb inversion clade</taxon>
        <taxon>NPAAA clade</taxon>
        <taxon>indigoferoid/millettioid clade</taxon>
        <taxon>Phaseoleae</taxon>
        <taxon>Mucuna</taxon>
    </lineage>
</organism>
<sequence length="96" mass="11499">MKESPINATNKVIVQMTNYAKFLKEIMLNKKNLEGFKVFHYSLQYEQLIFLESTMLFRCKHKSNVLHFFKKLDLQNLNLLTFLYNWLTEPLPIQLA</sequence>
<dbReference type="Proteomes" id="UP000257109">
    <property type="component" value="Unassembled WGS sequence"/>
</dbReference>
<dbReference type="EMBL" id="QJKJ01001287">
    <property type="protein sequence ID" value="RDY08394.1"/>
    <property type="molecule type" value="Genomic_DNA"/>
</dbReference>
<reference evidence="1" key="1">
    <citation type="submission" date="2018-05" db="EMBL/GenBank/DDBJ databases">
        <title>Draft genome of Mucuna pruriens seed.</title>
        <authorList>
            <person name="Nnadi N.E."/>
            <person name="Vos R."/>
            <person name="Hasami M.H."/>
            <person name="Devisetty U.K."/>
            <person name="Aguiy J.C."/>
        </authorList>
    </citation>
    <scope>NUCLEOTIDE SEQUENCE [LARGE SCALE GENOMIC DNA]</scope>
    <source>
        <strain evidence="1">JCA_2017</strain>
    </source>
</reference>
<name>A0A371I0C3_MUCPR</name>
<gene>
    <name evidence="1" type="ORF">CR513_07382</name>
</gene>
<protein>
    <submittedName>
        <fullName evidence="1">Uncharacterized protein</fullName>
    </submittedName>
</protein>
<keyword evidence="2" id="KW-1185">Reference proteome</keyword>
<proteinExistence type="predicted"/>
<comment type="caution">
    <text evidence="1">The sequence shown here is derived from an EMBL/GenBank/DDBJ whole genome shotgun (WGS) entry which is preliminary data.</text>
</comment>
<evidence type="ECO:0000313" key="2">
    <source>
        <dbReference type="Proteomes" id="UP000257109"/>
    </source>
</evidence>
<evidence type="ECO:0000313" key="1">
    <source>
        <dbReference type="EMBL" id="RDY08394.1"/>
    </source>
</evidence>
<feature type="non-terminal residue" evidence="1">
    <location>
        <position position="96"/>
    </location>
</feature>